<dbReference type="GeneID" id="83155982"/>
<protein>
    <recommendedName>
        <fullName evidence="4">Nucleoside recognition</fullName>
    </recommendedName>
</protein>
<dbReference type="EMBL" id="FP929052">
    <property type="protein sequence ID" value="CBL17381.1"/>
    <property type="molecule type" value="Genomic_DNA"/>
</dbReference>
<keyword evidence="1" id="KW-1133">Transmembrane helix</keyword>
<evidence type="ECO:0000313" key="2">
    <source>
        <dbReference type="EMBL" id="CBL17381.1"/>
    </source>
</evidence>
<sequence length="355" mass="37886">MRQSTHNLCLLTGLCIAGWALLRHGAAAAEAIRTGMQVCMFQIVPSLYGFLILTGVLLRMGLHRKLGRLFRPIARHVLHMTEGEFAVFLCSQLAGYPVGVQMLTDLVGQGEIPPRRAARLAGVCFGSGPAFVLSLVGTALYPNTPAGSLLFLSGMLANLILAILFRPEKPDAAAVPTMPVLPFSLAVVSATRAAASGLCSMCGMILLFRLLLAPLPGLLPDVLSTDVKAGILSLLEISCITRMPVMQLSLLPVVCGLLSFGGICVFMQLLASGGNWMHKAEFLAMRLLAALLSAGLCKLAAPFWMRNVAVSAFAGTMRMTQSATPLLPILLVLMTFMILSQKKLDNSAKACYNKM</sequence>
<feature type="transmembrane region" description="Helical" evidence="1">
    <location>
        <begin position="147"/>
        <end position="165"/>
    </location>
</feature>
<gene>
    <name evidence="2" type="ordered locus">RUM_12490</name>
</gene>
<dbReference type="KEGG" id="rch:RUM_12490"/>
<feature type="transmembrane region" description="Helical" evidence="1">
    <location>
        <begin position="120"/>
        <end position="141"/>
    </location>
</feature>
<evidence type="ECO:0000256" key="1">
    <source>
        <dbReference type="SAM" id="Phobius"/>
    </source>
</evidence>
<reference evidence="2" key="1">
    <citation type="submission" date="2010-03" db="EMBL/GenBank/DDBJ databases">
        <title>The genome sequence of Ruminococcus sp. 18P13.</title>
        <authorList>
            <consortium name="metaHIT consortium -- http://www.metahit.eu/"/>
            <person name="Pajon A."/>
            <person name="Turner K."/>
            <person name="Parkhill J."/>
            <person name="Bernalier A."/>
        </authorList>
    </citation>
    <scope>NUCLEOTIDE SEQUENCE [LARGE SCALE GENOMIC DNA]</scope>
    <source>
        <strain evidence="2">Type strain: 18P13</strain>
    </source>
</reference>
<reference evidence="2" key="2">
    <citation type="submission" date="2010-03" db="EMBL/GenBank/DDBJ databases">
        <authorList>
            <person name="Pajon A."/>
        </authorList>
    </citation>
    <scope>NUCLEOTIDE SEQUENCE</scope>
    <source>
        <strain evidence="2">Type strain: 18P13</strain>
    </source>
</reference>
<evidence type="ECO:0008006" key="4">
    <source>
        <dbReference type="Google" id="ProtNLM"/>
    </source>
</evidence>
<dbReference type="AlphaFoldDB" id="D4LCN6"/>
<accession>D4LCN6</accession>
<feature type="transmembrane region" description="Helical" evidence="1">
    <location>
        <begin position="250"/>
        <end position="271"/>
    </location>
</feature>
<keyword evidence="1" id="KW-0812">Transmembrane</keyword>
<feature type="transmembrane region" description="Helical" evidence="1">
    <location>
        <begin position="185"/>
        <end position="212"/>
    </location>
</feature>
<feature type="transmembrane region" description="Helical" evidence="1">
    <location>
        <begin position="41"/>
        <end position="62"/>
    </location>
</feature>
<evidence type="ECO:0000313" key="3">
    <source>
        <dbReference type="Proteomes" id="UP000007054"/>
    </source>
</evidence>
<organism evidence="2 3">
    <name type="scientific">Ruminococcus champanellensis (strain DSM 18848 / JCM 17042 / KCTC 15320 / 18P13)</name>
    <dbReference type="NCBI Taxonomy" id="213810"/>
    <lineage>
        <taxon>Bacteria</taxon>
        <taxon>Bacillati</taxon>
        <taxon>Bacillota</taxon>
        <taxon>Clostridia</taxon>
        <taxon>Eubacteriales</taxon>
        <taxon>Oscillospiraceae</taxon>
        <taxon>Ruminococcus</taxon>
    </lineage>
</organism>
<dbReference type="HOGENOM" id="CLU_051469_0_0_9"/>
<feature type="transmembrane region" description="Helical" evidence="1">
    <location>
        <begin position="323"/>
        <end position="339"/>
    </location>
</feature>
<dbReference type="Proteomes" id="UP000007054">
    <property type="component" value="Chromosome"/>
</dbReference>
<dbReference type="RefSeq" id="WP_015558288.1">
    <property type="nucleotide sequence ID" value="NC_021039.1"/>
</dbReference>
<dbReference type="BioCyc" id="RCHA213810:RUM_RS06015-MONOMER"/>
<proteinExistence type="predicted"/>
<dbReference type="STRING" id="213810.RUM_12490"/>
<dbReference type="PATRIC" id="fig|213810.4.peg.1144"/>
<keyword evidence="3" id="KW-1185">Reference proteome</keyword>
<name>D4LCN6_RUMC1</name>
<keyword evidence="1" id="KW-0472">Membrane</keyword>
<feature type="transmembrane region" description="Helical" evidence="1">
    <location>
        <begin position="283"/>
        <end position="303"/>
    </location>
</feature>